<evidence type="ECO:0000313" key="2">
    <source>
        <dbReference type="Proteomes" id="UP000276133"/>
    </source>
</evidence>
<name>A0A3M7QJJ5_BRAPC</name>
<protein>
    <submittedName>
        <fullName evidence="1">Uncharacterized protein</fullName>
    </submittedName>
</protein>
<gene>
    <name evidence="1" type="ORF">BpHYR1_037386</name>
</gene>
<sequence length="75" mass="8580">MFDYFGLGKSDVSDRSNKDQCHNASFVVCRAQAKERLLKYDSKIDQGCLKSGLGLEDQKLIIINVLLQWKKCLKK</sequence>
<dbReference type="AlphaFoldDB" id="A0A3M7QJJ5"/>
<dbReference type="EMBL" id="REGN01005950">
    <property type="protein sequence ID" value="RNA11433.1"/>
    <property type="molecule type" value="Genomic_DNA"/>
</dbReference>
<reference evidence="1 2" key="1">
    <citation type="journal article" date="2018" name="Sci. Rep.">
        <title>Genomic signatures of local adaptation to the degree of environmental predictability in rotifers.</title>
        <authorList>
            <person name="Franch-Gras L."/>
            <person name="Hahn C."/>
            <person name="Garcia-Roger E.M."/>
            <person name="Carmona M.J."/>
            <person name="Serra M."/>
            <person name="Gomez A."/>
        </authorList>
    </citation>
    <scope>NUCLEOTIDE SEQUENCE [LARGE SCALE GENOMIC DNA]</scope>
    <source>
        <strain evidence="1">HYR1</strain>
    </source>
</reference>
<dbReference type="Proteomes" id="UP000276133">
    <property type="component" value="Unassembled WGS sequence"/>
</dbReference>
<keyword evidence="2" id="KW-1185">Reference proteome</keyword>
<accession>A0A3M7QJJ5</accession>
<organism evidence="1 2">
    <name type="scientific">Brachionus plicatilis</name>
    <name type="common">Marine rotifer</name>
    <name type="synonym">Brachionus muelleri</name>
    <dbReference type="NCBI Taxonomy" id="10195"/>
    <lineage>
        <taxon>Eukaryota</taxon>
        <taxon>Metazoa</taxon>
        <taxon>Spiralia</taxon>
        <taxon>Gnathifera</taxon>
        <taxon>Rotifera</taxon>
        <taxon>Eurotatoria</taxon>
        <taxon>Monogononta</taxon>
        <taxon>Pseudotrocha</taxon>
        <taxon>Ploima</taxon>
        <taxon>Brachionidae</taxon>
        <taxon>Brachionus</taxon>
    </lineage>
</organism>
<comment type="caution">
    <text evidence="1">The sequence shown here is derived from an EMBL/GenBank/DDBJ whole genome shotgun (WGS) entry which is preliminary data.</text>
</comment>
<proteinExistence type="predicted"/>
<evidence type="ECO:0000313" key="1">
    <source>
        <dbReference type="EMBL" id="RNA11433.1"/>
    </source>
</evidence>